<dbReference type="InterPro" id="IPR000683">
    <property type="entry name" value="Gfo/Idh/MocA-like_OxRdtase_N"/>
</dbReference>
<reference evidence="3 4" key="1">
    <citation type="journal article" date="2016" name="Nat. Commun.">
        <title>Ectomycorrhizal ecology is imprinted in the genome of the dominant symbiotic fungus Cenococcum geophilum.</title>
        <authorList>
            <consortium name="DOE Joint Genome Institute"/>
            <person name="Peter M."/>
            <person name="Kohler A."/>
            <person name="Ohm R.A."/>
            <person name="Kuo A."/>
            <person name="Krutzmann J."/>
            <person name="Morin E."/>
            <person name="Arend M."/>
            <person name="Barry K.W."/>
            <person name="Binder M."/>
            <person name="Choi C."/>
            <person name="Clum A."/>
            <person name="Copeland A."/>
            <person name="Grisel N."/>
            <person name="Haridas S."/>
            <person name="Kipfer T."/>
            <person name="LaButti K."/>
            <person name="Lindquist E."/>
            <person name="Lipzen A."/>
            <person name="Maire R."/>
            <person name="Meier B."/>
            <person name="Mihaltcheva S."/>
            <person name="Molinier V."/>
            <person name="Murat C."/>
            <person name="Poggeler S."/>
            <person name="Quandt C.A."/>
            <person name="Sperisen C."/>
            <person name="Tritt A."/>
            <person name="Tisserant E."/>
            <person name="Crous P.W."/>
            <person name="Henrissat B."/>
            <person name="Nehls U."/>
            <person name="Egli S."/>
            <person name="Spatafora J.W."/>
            <person name="Grigoriev I.V."/>
            <person name="Martin F.M."/>
        </authorList>
    </citation>
    <scope>NUCLEOTIDE SEQUENCE [LARGE SCALE GENOMIC DNA]</scope>
    <source>
        <strain evidence="3 4">CBS 459.81</strain>
    </source>
</reference>
<proteinExistence type="predicted"/>
<dbReference type="Proteomes" id="UP000250266">
    <property type="component" value="Unassembled WGS sequence"/>
</dbReference>
<dbReference type="Pfam" id="PF01408">
    <property type="entry name" value="GFO_IDH_MocA"/>
    <property type="match status" value="1"/>
</dbReference>
<evidence type="ECO:0000259" key="1">
    <source>
        <dbReference type="Pfam" id="PF01408"/>
    </source>
</evidence>
<dbReference type="Gene3D" id="3.30.360.10">
    <property type="entry name" value="Dihydrodipicolinate Reductase, domain 2"/>
    <property type="match status" value="1"/>
</dbReference>
<dbReference type="PANTHER" id="PTHR43377">
    <property type="entry name" value="BILIVERDIN REDUCTASE A"/>
    <property type="match status" value="1"/>
</dbReference>
<protein>
    <submittedName>
        <fullName evidence="3">NAD(P)-binding protein</fullName>
    </submittedName>
</protein>
<dbReference type="InterPro" id="IPR004104">
    <property type="entry name" value="Gfo/Idh/MocA-like_OxRdtase_C"/>
</dbReference>
<name>A0A8E2J8S2_9PEZI</name>
<dbReference type="PANTHER" id="PTHR43377:SF1">
    <property type="entry name" value="BILIVERDIN REDUCTASE A"/>
    <property type="match status" value="1"/>
</dbReference>
<dbReference type="OrthoDB" id="446809at2759"/>
<evidence type="ECO:0000313" key="4">
    <source>
        <dbReference type="Proteomes" id="UP000250266"/>
    </source>
</evidence>
<dbReference type="GO" id="GO:0000166">
    <property type="term" value="F:nucleotide binding"/>
    <property type="evidence" value="ECO:0007669"/>
    <property type="project" value="InterPro"/>
</dbReference>
<dbReference type="AlphaFoldDB" id="A0A8E2J8S2"/>
<feature type="domain" description="Gfo/Idh/MocA-like oxidoreductase N-terminal" evidence="1">
    <location>
        <begin position="12"/>
        <end position="120"/>
    </location>
</feature>
<evidence type="ECO:0000313" key="3">
    <source>
        <dbReference type="EMBL" id="OCK73009.1"/>
    </source>
</evidence>
<keyword evidence="4" id="KW-1185">Reference proteome</keyword>
<dbReference type="InterPro" id="IPR036291">
    <property type="entry name" value="NAD(P)-bd_dom_sf"/>
</dbReference>
<sequence>MITLAMAITQPIKIAVVGSGFIGPRHAEAIISNPDTELACLVDPNPATQAVAERLKCPLFVSVTAMMASSFKPDAAIVCTPNHIHVPISKELLDGGLHVLCEKPISVDVAGGQELHSAACNLHLLIGHHRRFNRYVIATKRLLPSLGRIIALNGLWTNYKSPDYFDPPTEWRRLETAGPILINLIHEIDILHYLFGPVIRVHAEAASSQRGYAAEEGAAIILKFASGIVGTFLLSDAVPSPYSFEAGTGENPMIPHTGQDFYRIFGTEATLSVPDMQRWSYANGRKSWTEKIESEKLHVEDMKAPFELQLAHFVSVVRGQEKPSCSGAEGLRAVVVCEAVKKALRDGGVVDILESL</sequence>
<gene>
    <name evidence="3" type="ORF">K432DRAFT_448020</name>
</gene>
<evidence type="ECO:0000259" key="2">
    <source>
        <dbReference type="Pfam" id="PF02894"/>
    </source>
</evidence>
<dbReference type="Pfam" id="PF02894">
    <property type="entry name" value="GFO_IDH_MocA_C"/>
    <property type="match status" value="1"/>
</dbReference>
<feature type="domain" description="Gfo/Idh/MocA-like oxidoreductase C-terminal" evidence="2">
    <location>
        <begin position="145"/>
        <end position="351"/>
    </location>
</feature>
<dbReference type="EMBL" id="KV746058">
    <property type="protein sequence ID" value="OCK73009.1"/>
    <property type="molecule type" value="Genomic_DNA"/>
</dbReference>
<dbReference type="SUPFAM" id="SSF51735">
    <property type="entry name" value="NAD(P)-binding Rossmann-fold domains"/>
    <property type="match status" value="1"/>
</dbReference>
<organism evidence="3 4">
    <name type="scientific">Lepidopterella palustris CBS 459.81</name>
    <dbReference type="NCBI Taxonomy" id="1314670"/>
    <lineage>
        <taxon>Eukaryota</taxon>
        <taxon>Fungi</taxon>
        <taxon>Dikarya</taxon>
        <taxon>Ascomycota</taxon>
        <taxon>Pezizomycotina</taxon>
        <taxon>Dothideomycetes</taxon>
        <taxon>Pleosporomycetidae</taxon>
        <taxon>Mytilinidiales</taxon>
        <taxon>Argynnaceae</taxon>
        <taxon>Lepidopterella</taxon>
    </lineage>
</organism>
<dbReference type="SUPFAM" id="SSF55347">
    <property type="entry name" value="Glyceraldehyde-3-phosphate dehydrogenase-like, C-terminal domain"/>
    <property type="match status" value="1"/>
</dbReference>
<accession>A0A8E2J8S2</accession>
<dbReference type="Gene3D" id="3.40.50.720">
    <property type="entry name" value="NAD(P)-binding Rossmann-like Domain"/>
    <property type="match status" value="1"/>
</dbReference>
<dbReference type="InterPro" id="IPR051450">
    <property type="entry name" value="Gfo/Idh/MocA_Oxidoreductases"/>
</dbReference>